<evidence type="ECO:0000256" key="11">
    <source>
        <dbReference type="HAMAP-Rule" id="MF_01844"/>
    </source>
</evidence>
<dbReference type="NCBIfam" id="TIGR00773">
    <property type="entry name" value="NhaA"/>
    <property type="match status" value="1"/>
</dbReference>
<comment type="similarity">
    <text evidence="11">Belongs to the NhaA Na(+)/H(+) (TC 2.A.33) antiporter family.</text>
</comment>
<feature type="transmembrane region" description="Helical" evidence="11">
    <location>
        <begin position="145"/>
        <end position="167"/>
    </location>
</feature>
<dbReference type="Pfam" id="PF06965">
    <property type="entry name" value="Na_H_antiport_1"/>
    <property type="match status" value="1"/>
</dbReference>
<dbReference type="EMBL" id="JBICBM010000016">
    <property type="protein sequence ID" value="MFF9885840.1"/>
    <property type="molecule type" value="Genomic_DNA"/>
</dbReference>
<accession>A0ABW6Z5W7</accession>
<evidence type="ECO:0000313" key="13">
    <source>
        <dbReference type="EMBL" id="MFF9885840.1"/>
    </source>
</evidence>
<keyword evidence="3 11" id="KW-0050">Antiport</keyword>
<keyword evidence="4 11" id="KW-1003">Cell membrane</keyword>
<dbReference type="InterPro" id="IPR023171">
    <property type="entry name" value="Na/H_antiporter_dom_sf"/>
</dbReference>
<keyword evidence="2 11" id="KW-0813">Transport</keyword>
<feature type="transmembrane region" description="Helical" evidence="11">
    <location>
        <begin position="174"/>
        <end position="194"/>
    </location>
</feature>
<feature type="transmembrane region" description="Helical" evidence="11">
    <location>
        <begin position="281"/>
        <end position="302"/>
    </location>
</feature>
<dbReference type="InterPro" id="IPR004670">
    <property type="entry name" value="NhaA"/>
</dbReference>
<dbReference type="PANTHER" id="PTHR30341">
    <property type="entry name" value="SODIUM ION/PROTON ANTIPORTER NHAA-RELATED"/>
    <property type="match status" value="1"/>
</dbReference>
<feature type="transmembrane region" description="Helical" evidence="11">
    <location>
        <begin position="200"/>
        <end position="217"/>
    </location>
</feature>
<feature type="transmembrane region" description="Helical" evidence="11">
    <location>
        <begin position="34"/>
        <end position="52"/>
    </location>
</feature>
<reference evidence="13 14" key="1">
    <citation type="submission" date="2024-10" db="EMBL/GenBank/DDBJ databases">
        <title>The Natural Products Discovery Center: Release of the First 8490 Sequenced Strains for Exploring Actinobacteria Biosynthetic Diversity.</title>
        <authorList>
            <person name="Kalkreuter E."/>
            <person name="Kautsar S.A."/>
            <person name="Yang D."/>
            <person name="Bader C.D."/>
            <person name="Teijaro C.N."/>
            <person name="Fluegel L."/>
            <person name="Davis C.M."/>
            <person name="Simpson J.R."/>
            <person name="Lauterbach L."/>
            <person name="Steele A.D."/>
            <person name="Gui C."/>
            <person name="Meng S."/>
            <person name="Li G."/>
            <person name="Viehrig K."/>
            <person name="Ye F."/>
            <person name="Su P."/>
            <person name="Kiefer A.F."/>
            <person name="Nichols A."/>
            <person name="Cepeda A.J."/>
            <person name="Yan W."/>
            <person name="Fan B."/>
            <person name="Jiang Y."/>
            <person name="Adhikari A."/>
            <person name="Zheng C.-J."/>
            <person name="Schuster L."/>
            <person name="Cowan T.M."/>
            <person name="Smanski M.J."/>
            <person name="Chevrette M.G."/>
            <person name="De Carvalho L.P.S."/>
            <person name="Shen B."/>
        </authorList>
    </citation>
    <scope>NUCLEOTIDE SEQUENCE [LARGE SCALE GENOMIC DNA]</scope>
    <source>
        <strain evidence="13 14">NPDC013366</strain>
    </source>
</reference>
<feature type="transmembrane region" description="Helical" evidence="11">
    <location>
        <begin position="346"/>
        <end position="372"/>
    </location>
</feature>
<comment type="subcellular location">
    <subcellularLocation>
        <location evidence="1">Cell inner membrane</location>
        <topology evidence="1">Multi-pass membrane protein</topology>
    </subcellularLocation>
    <subcellularLocation>
        <location evidence="11">Cell membrane</location>
        <topology evidence="11">Multi-pass membrane protein</topology>
    </subcellularLocation>
</comment>
<comment type="catalytic activity">
    <reaction evidence="11">
        <text>Na(+)(in) + 2 H(+)(out) = Na(+)(out) + 2 H(+)(in)</text>
        <dbReference type="Rhea" id="RHEA:29251"/>
        <dbReference type="ChEBI" id="CHEBI:15378"/>
        <dbReference type="ChEBI" id="CHEBI:29101"/>
    </reaction>
</comment>
<keyword evidence="10 11" id="KW-0739">Sodium transport</keyword>
<proteinExistence type="inferred from homology"/>
<dbReference type="RefSeq" id="WP_030781881.1">
    <property type="nucleotide sequence ID" value="NZ_JBFACJ010000016.1"/>
</dbReference>
<evidence type="ECO:0000256" key="2">
    <source>
        <dbReference type="ARBA" id="ARBA00022448"/>
    </source>
</evidence>
<evidence type="ECO:0000256" key="1">
    <source>
        <dbReference type="ARBA" id="ARBA00004429"/>
    </source>
</evidence>
<gene>
    <name evidence="11 13" type="primary">nhaA</name>
    <name evidence="13" type="ORF">ACF1HC_30230</name>
</gene>
<keyword evidence="14" id="KW-1185">Reference proteome</keyword>
<evidence type="ECO:0000313" key="14">
    <source>
        <dbReference type="Proteomes" id="UP001603418"/>
    </source>
</evidence>
<feature type="transmembrane region" description="Helical" evidence="11">
    <location>
        <begin position="113"/>
        <end position="133"/>
    </location>
</feature>
<comment type="caution">
    <text evidence="13">The sequence shown here is derived from an EMBL/GenBank/DDBJ whole genome shotgun (WGS) entry which is preliminary data.</text>
</comment>
<organism evidence="13 14">
    <name type="scientific">Streptomyces eurythermus</name>
    <dbReference type="NCBI Taxonomy" id="42237"/>
    <lineage>
        <taxon>Bacteria</taxon>
        <taxon>Bacillati</taxon>
        <taxon>Actinomycetota</taxon>
        <taxon>Actinomycetes</taxon>
        <taxon>Kitasatosporales</taxon>
        <taxon>Streptomycetaceae</taxon>
        <taxon>Streptomyces</taxon>
    </lineage>
</organism>
<keyword evidence="5 11" id="KW-0812">Transmembrane</keyword>
<comment type="function">
    <text evidence="11">Na(+)/H(+) antiporter that extrudes sodium in exchange for external protons.</text>
</comment>
<feature type="region of interest" description="Disordered" evidence="12">
    <location>
        <begin position="457"/>
        <end position="476"/>
    </location>
</feature>
<feature type="transmembrane region" description="Helical" evidence="11">
    <location>
        <begin position="314"/>
        <end position="334"/>
    </location>
</feature>
<evidence type="ECO:0000256" key="12">
    <source>
        <dbReference type="SAM" id="MobiDB-lite"/>
    </source>
</evidence>
<dbReference type="HAMAP" id="MF_01844">
    <property type="entry name" value="NhaA"/>
    <property type="match status" value="1"/>
</dbReference>
<evidence type="ECO:0000256" key="9">
    <source>
        <dbReference type="ARBA" id="ARBA00023136"/>
    </source>
</evidence>
<keyword evidence="7 11" id="KW-0915">Sodium</keyword>
<evidence type="ECO:0000256" key="4">
    <source>
        <dbReference type="ARBA" id="ARBA00022475"/>
    </source>
</evidence>
<dbReference type="Gene3D" id="1.20.1530.10">
    <property type="entry name" value="Na+/H+ antiporter like domain"/>
    <property type="match status" value="1"/>
</dbReference>
<feature type="transmembrane region" description="Helical" evidence="11">
    <location>
        <begin position="224"/>
        <end position="239"/>
    </location>
</feature>
<feature type="transmembrane region" description="Helical" evidence="11">
    <location>
        <begin position="384"/>
        <end position="401"/>
    </location>
</feature>
<evidence type="ECO:0000256" key="6">
    <source>
        <dbReference type="ARBA" id="ARBA00022989"/>
    </source>
</evidence>
<keyword evidence="6 11" id="KW-1133">Transmembrane helix</keyword>
<sequence length="476" mass="50290">MTAPRTPTTVRKALGRLSLPERTFIADALRTETVGGVLLLLAAVAALLWANIPGLHHSYETVSHFHLGPGALGLHLSVAHWAADGLLALFFFVAGIELKRELVAGDLRDPKAAVLPVVAALCGMAAPALVYALTNLAGNGSLQGWAVPTATDIAFALAVLAVIGTSLPSALRAFLLTLAVVDDLFAILIIAIFFTDRLNLAALGGAAAGLAVFWLLLRKGVRGWYVYVPLALVIWALMYNSGVHATIAGVAMGLMLRCTTREGEQHSPGEHIEHLVRPLSAGLAVPLFALFSAGVSISGGALGDVFARPETLGVVLGLVVGKTVGIFGGTWLTVRFTRARLSEELAWADVFAMSSLAGIGFTVSLLIGELAFGSDTVLTGEVKAAVLIGSLIAAVCATMLLKLRDNRYRRLCEEEERDEDLDGIPDVYEQGDPAYHLRMAEIHERKAAEHRRLAAEARRGLAEVPGGAGEEGDRPA</sequence>
<evidence type="ECO:0000256" key="8">
    <source>
        <dbReference type="ARBA" id="ARBA00023065"/>
    </source>
</evidence>
<dbReference type="Proteomes" id="UP001603418">
    <property type="component" value="Unassembled WGS sequence"/>
</dbReference>
<name>A0ABW6Z5W7_9ACTN</name>
<protein>
    <recommendedName>
        <fullName evidence="11">Na(+)/H(+) antiporter NhaA</fullName>
    </recommendedName>
    <alternativeName>
        <fullName evidence="11">Sodium/proton antiporter NhaA</fullName>
    </alternativeName>
</protein>
<evidence type="ECO:0000256" key="3">
    <source>
        <dbReference type="ARBA" id="ARBA00022449"/>
    </source>
</evidence>
<keyword evidence="9 11" id="KW-0472">Membrane</keyword>
<evidence type="ECO:0000256" key="7">
    <source>
        <dbReference type="ARBA" id="ARBA00023053"/>
    </source>
</evidence>
<keyword evidence="8 11" id="KW-0406">Ion transport</keyword>
<feature type="transmembrane region" description="Helical" evidence="11">
    <location>
        <begin position="72"/>
        <end position="93"/>
    </location>
</feature>
<evidence type="ECO:0000256" key="5">
    <source>
        <dbReference type="ARBA" id="ARBA00022692"/>
    </source>
</evidence>
<evidence type="ECO:0000256" key="10">
    <source>
        <dbReference type="ARBA" id="ARBA00023201"/>
    </source>
</evidence>
<dbReference type="PANTHER" id="PTHR30341:SF0">
    <property type="entry name" value="NA(+)_H(+) ANTIPORTER NHAA"/>
    <property type="match status" value="1"/>
</dbReference>